<dbReference type="AlphaFoldDB" id="A0A252BX94"/>
<dbReference type="Pfam" id="PF00571">
    <property type="entry name" value="CBS"/>
    <property type="match status" value="2"/>
</dbReference>
<keyword evidence="5" id="KW-0862">Zinc</keyword>
<dbReference type="InterPro" id="IPR050986">
    <property type="entry name" value="GutQ/KpsF_isomerases"/>
</dbReference>
<comment type="caution">
    <text evidence="10">The sequence shown here is derived from an EMBL/GenBank/DDBJ whole genome shotgun (WGS) entry which is preliminary data.</text>
</comment>
<dbReference type="SUPFAM" id="SSF53697">
    <property type="entry name" value="SIS domain"/>
    <property type="match status" value="1"/>
</dbReference>
<dbReference type="GO" id="GO:0005975">
    <property type="term" value="P:carbohydrate metabolic process"/>
    <property type="evidence" value="ECO:0007669"/>
    <property type="project" value="InterPro"/>
</dbReference>
<dbReference type="PANTHER" id="PTHR42745">
    <property type="match status" value="1"/>
</dbReference>
<evidence type="ECO:0000256" key="7">
    <source>
        <dbReference type="PROSITE-ProRule" id="PRU00703"/>
    </source>
</evidence>
<dbReference type="OrthoDB" id="9762536at2"/>
<reference evidence="11" key="1">
    <citation type="submission" date="2014-06" db="EMBL/GenBank/DDBJ databases">
        <authorList>
            <person name="Winans N.J."/>
            <person name="Newell P.D."/>
            <person name="Douglas A.E."/>
        </authorList>
    </citation>
    <scope>NUCLEOTIDE SEQUENCE [LARGE SCALE GENOMIC DNA]</scope>
</reference>
<evidence type="ECO:0000256" key="5">
    <source>
        <dbReference type="PIRSR" id="PIRSR004692-2"/>
    </source>
</evidence>
<keyword evidence="5" id="KW-0479">Metal-binding</keyword>
<accession>A0A252BX94</accession>
<keyword evidence="11" id="KW-1185">Reference proteome</keyword>
<evidence type="ECO:0000256" key="6">
    <source>
        <dbReference type="PIRSR" id="PIRSR004692-3"/>
    </source>
</evidence>
<evidence type="ECO:0000259" key="9">
    <source>
        <dbReference type="PROSITE" id="PS51464"/>
    </source>
</evidence>
<dbReference type="NCBIfam" id="TIGR00393">
    <property type="entry name" value="kpsF"/>
    <property type="match status" value="1"/>
</dbReference>
<dbReference type="InterPro" id="IPR001347">
    <property type="entry name" value="SIS_dom"/>
</dbReference>
<dbReference type="eggNOG" id="COG0517">
    <property type="taxonomic scope" value="Bacteria"/>
</dbReference>
<dbReference type="InterPro" id="IPR046348">
    <property type="entry name" value="SIS_dom_sf"/>
</dbReference>
<dbReference type="Gene3D" id="3.10.580.10">
    <property type="entry name" value="CBS-domain"/>
    <property type="match status" value="1"/>
</dbReference>
<dbReference type="GO" id="GO:1901135">
    <property type="term" value="P:carbohydrate derivative metabolic process"/>
    <property type="evidence" value="ECO:0007669"/>
    <property type="project" value="InterPro"/>
</dbReference>
<dbReference type="PROSITE" id="PS51371">
    <property type="entry name" value="CBS"/>
    <property type="match status" value="2"/>
</dbReference>
<dbReference type="Pfam" id="PF01380">
    <property type="entry name" value="SIS"/>
    <property type="match status" value="1"/>
</dbReference>
<name>A0A252BX94_9PROT</name>
<dbReference type="Gene3D" id="3.40.50.10490">
    <property type="entry name" value="Glucose-6-phosphate isomerase like protein, domain 1"/>
    <property type="match status" value="1"/>
</dbReference>
<evidence type="ECO:0000256" key="2">
    <source>
        <dbReference type="ARBA" id="ARBA00022737"/>
    </source>
</evidence>
<dbReference type="GO" id="GO:0097367">
    <property type="term" value="F:carbohydrate derivative binding"/>
    <property type="evidence" value="ECO:0007669"/>
    <property type="project" value="InterPro"/>
</dbReference>
<proteinExistence type="inferred from homology"/>
<feature type="site" description="Catalytically relevant" evidence="6">
    <location>
        <position position="161"/>
    </location>
</feature>
<dbReference type="PANTHER" id="PTHR42745:SF1">
    <property type="entry name" value="ARABINOSE 5-PHOSPHATE ISOMERASE KDSD"/>
    <property type="match status" value="1"/>
</dbReference>
<evidence type="ECO:0000259" key="8">
    <source>
        <dbReference type="PROSITE" id="PS51371"/>
    </source>
</evidence>
<dbReference type="InterPro" id="IPR004800">
    <property type="entry name" value="KdsD/KpsF-type"/>
</dbReference>
<feature type="site" description="Catalytically relevant" evidence="6">
    <location>
        <position position="120"/>
    </location>
</feature>
<feature type="site" description="Catalytically relevant" evidence="6">
    <location>
        <position position="202"/>
    </location>
</feature>
<dbReference type="STRING" id="1236501.GCA_000613865_00066"/>
<dbReference type="GO" id="GO:0046872">
    <property type="term" value="F:metal ion binding"/>
    <property type="evidence" value="ECO:0007669"/>
    <property type="project" value="UniProtKB-KW"/>
</dbReference>
<protein>
    <submittedName>
        <fullName evidence="10">D-arabinose 5-phosphate</fullName>
    </submittedName>
</protein>
<gene>
    <name evidence="10" type="ORF">HK26_07490</name>
</gene>
<dbReference type="GO" id="GO:0016853">
    <property type="term" value="F:isomerase activity"/>
    <property type="evidence" value="ECO:0007669"/>
    <property type="project" value="InterPro"/>
</dbReference>
<dbReference type="CDD" id="cd04604">
    <property type="entry name" value="CBS_pair_SIS_assoc"/>
    <property type="match status" value="1"/>
</dbReference>
<evidence type="ECO:0000256" key="1">
    <source>
        <dbReference type="ARBA" id="ARBA00008165"/>
    </source>
</evidence>
<feature type="domain" description="SIS" evidence="9">
    <location>
        <begin position="50"/>
        <end position="193"/>
    </location>
</feature>
<dbReference type="eggNOG" id="COG0794">
    <property type="taxonomic scope" value="Bacteria"/>
</dbReference>
<dbReference type="InterPro" id="IPR035474">
    <property type="entry name" value="SIS_Kpsf"/>
</dbReference>
<dbReference type="CDD" id="cd05014">
    <property type="entry name" value="SIS_Kpsf"/>
    <property type="match status" value="1"/>
</dbReference>
<evidence type="ECO:0000313" key="10">
    <source>
        <dbReference type="EMBL" id="OUJ13588.1"/>
    </source>
</evidence>
<dbReference type="RefSeq" id="WP_086638303.1">
    <property type="nucleotide sequence ID" value="NZ_JAERKS010000023.1"/>
</dbReference>
<evidence type="ECO:0000313" key="11">
    <source>
        <dbReference type="Proteomes" id="UP000194931"/>
    </source>
</evidence>
<feature type="domain" description="CBS" evidence="8">
    <location>
        <begin position="218"/>
        <end position="276"/>
    </location>
</feature>
<dbReference type="InterPro" id="IPR000644">
    <property type="entry name" value="CBS_dom"/>
</dbReference>
<feature type="site" description="Catalytically relevant" evidence="6">
    <location>
        <position position="68"/>
    </location>
</feature>
<sequence length="337" mass="34500">MTSSALPGPDAPTTPGMDAAATVRVEQAGLDALARALEDPAGLGGAFEQAVAMLLGISGRVVITGIGKSGHVARKIQSTLASTGTPSLYVHPAEASHGDLGMILPGDAILAFSNSGETTELGDIAAHALRTGQPLLAVTSKASSTLASTATLALTLPAMPEACPMGLAPTTSTLMQLAFGDALAVALLRQRGFTATEFGIFHPGGRLGARLRTVGELMHTGAAMPLTQPDTPMRDVIMEMTHKALGCVGIVGQNGALAGLITDGDLRRALDQDLTTTLAKDIMNPRPLTINPDALAAEALQVMNARKRPVTALFVLDRAGIPIGVVHLHDLIRAGVG</sequence>
<dbReference type="PIRSF" id="PIRSF004692">
    <property type="entry name" value="KdsD_KpsF"/>
    <property type="match status" value="1"/>
</dbReference>
<dbReference type="Proteomes" id="UP000194931">
    <property type="component" value="Unassembled WGS sequence"/>
</dbReference>
<evidence type="ECO:0000256" key="3">
    <source>
        <dbReference type="ARBA" id="ARBA00023122"/>
    </source>
</evidence>
<dbReference type="EMBL" id="JOPJ01000004">
    <property type="protein sequence ID" value="OUJ13588.1"/>
    <property type="molecule type" value="Genomic_DNA"/>
</dbReference>
<dbReference type="PROSITE" id="PS51464">
    <property type="entry name" value="SIS"/>
    <property type="match status" value="1"/>
</dbReference>
<organism evidence="10 11">
    <name type="scientific">Acetobacter okinawensis</name>
    <dbReference type="NCBI Taxonomy" id="1076594"/>
    <lineage>
        <taxon>Bacteria</taxon>
        <taxon>Pseudomonadati</taxon>
        <taxon>Pseudomonadota</taxon>
        <taxon>Alphaproteobacteria</taxon>
        <taxon>Acetobacterales</taxon>
        <taxon>Acetobacteraceae</taxon>
        <taxon>Acetobacter</taxon>
    </lineage>
</organism>
<keyword evidence="3 7" id="KW-0129">CBS domain</keyword>
<dbReference type="InterPro" id="IPR046342">
    <property type="entry name" value="CBS_dom_sf"/>
</dbReference>
<feature type="domain" description="CBS" evidence="8">
    <location>
        <begin position="283"/>
        <end position="337"/>
    </location>
</feature>
<feature type="binding site" evidence="5">
    <location>
        <position position="91"/>
    </location>
    <ligand>
        <name>Zn(2+)</name>
        <dbReference type="ChEBI" id="CHEBI:29105"/>
    </ligand>
</feature>
<dbReference type="SMART" id="SM00116">
    <property type="entry name" value="CBS"/>
    <property type="match status" value="2"/>
</dbReference>
<evidence type="ECO:0000256" key="4">
    <source>
        <dbReference type="PIRNR" id="PIRNR004692"/>
    </source>
</evidence>
<comment type="similarity">
    <text evidence="1 4">Belongs to the SIS family. GutQ/KpsF subfamily.</text>
</comment>
<keyword evidence="2" id="KW-0677">Repeat</keyword>